<accession>A0ABW7WX41</accession>
<sequence>MDPRDPADPDTDKLHELADTVGDKAAEAKHRAEDRSATAALAATDLVDRARTRVFEAAEHGEEALPAPVVERGRRLAAAIREQPLPFAVGALAGFLVLWRILRRSR</sequence>
<keyword evidence="3" id="KW-1185">Reference proteome</keyword>
<keyword evidence="1" id="KW-0472">Membrane</keyword>
<dbReference type="Proteomes" id="UP001611415">
    <property type="component" value="Unassembled WGS sequence"/>
</dbReference>
<reference evidence="2 3" key="1">
    <citation type="submission" date="2024-10" db="EMBL/GenBank/DDBJ databases">
        <title>The Natural Products Discovery Center: Release of the First 8490 Sequenced Strains for Exploring Actinobacteria Biosynthetic Diversity.</title>
        <authorList>
            <person name="Kalkreuter E."/>
            <person name="Kautsar S.A."/>
            <person name="Yang D."/>
            <person name="Bader C.D."/>
            <person name="Teijaro C.N."/>
            <person name="Fluegel L."/>
            <person name="Davis C.M."/>
            <person name="Simpson J.R."/>
            <person name="Lauterbach L."/>
            <person name="Steele A.D."/>
            <person name="Gui C."/>
            <person name="Meng S."/>
            <person name="Li G."/>
            <person name="Viehrig K."/>
            <person name="Ye F."/>
            <person name="Su P."/>
            <person name="Kiefer A.F."/>
            <person name="Nichols A."/>
            <person name="Cepeda A.J."/>
            <person name="Yan W."/>
            <person name="Fan B."/>
            <person name="Jiang Y."/>
            <person name="Adhikari A."/>
            <person name="Zheng C.-J."/>
            <person name="Schuster L."/>
            <person name="Cowan T.M."/>
            <person name="Smanski M.J."/>
            <person name="Chevrette M.G."/>
            <person name="De Carvalho L.P.S."/>
            <person name="Shen B."/>
        </authorList>
    </citation>
    <scope>NUCLEOTIDE SEQUENCE [LARGE SCALE GENOMIC DNA]</scope>
    <source>
        <strain evidence="2 3">NPDC019275</strain>
    </source>
</reference>
<feature type="transmembrane region" description="Helical" evidence="1">
    <location>
        <begin position="85"/>
        <end position="102"/>
    </location>
</feature>
<dbReference type="EMBL" id="JBIRYO010000004">
    <property type="protein sequence ID" value="MFI2473418.1"/>
    <property type="molecule type" value="Genomic_DNA"/>
</dbReference>
<keyword evidence="1" id="KW-0812">Transmembrane</keyword>
<protein>
    <recommendedName>
        <fullName evidence="4">DUF3618 domain-containing protein</fullName>
    </recommendedName>
</protein>
<dbReference type="RefSeq" id="WP_364821414.1">
    <property type="nucleotide sequence ID" value="NZ_JBFAYM010000006.1"/>
</dbReference>
<keyword evidence="1" id="KW-1133">Transmembrane helix</keyword>
<evidence type="ECO:0000313" key="2">
    <source>
        <dbReference type="EMBL" id="MFI2473418.1"/>
    </source>
</evidence>
<organism evidence="2 3">
    <name type="scientific">Nocardia xishanensis</name>
    <dbReference type="NCBI Taxonomy" id="238964"/>
    <lineage>
        <taxon>Bacteria</taxon>
        <taxon>Bacillati</taxon>
        <taxon>Actinomycetota</taxon>
        <taxon>Actinomycetes</taxon>
        <taxon>Mycobacteriales</taxon>
        <taxon>Nocardiaceae</taxon>
        <taxon>Nocardia</taxon>
    </lineage>
</organism>
<comment type="caution">
    <text evidence="2">The sequence shown here is derived from an EMBL/GenBank/DDBJ whole genome shotgun (WGS) entry which is preliminary data.</text>
</comment>
<evidence type="ECO:0008006" key="4">
    <source>
        <dbReference type="Google" id="ProtNLM"/>
    </source>
</evidence>
<evidence type="ECO:0000256" key="1">
    <source>
        <dbReference type="SAM" id="Phobius"/>
    </source>
</evidence>
<evidence type="ECO:0000313" key="3">
    <source>
        <dbReference type="Proteomes" id="UP001611415"/>
    </source>
</evidence>
<gene>
    <name evidence="2" type="ORF">ACH49W_08570</name>
</gene>
<name>A0ABW7WX41_9NOCA</name>
<proteinExistence type="predicted"/>